<dbReference type="EMBL" id="CP049865">
    <property type="protein sequence ID" value="QIK72849.1"/>
    <property type="molecule type" value="Genomic_DNA"/>
</dbReference>
<evidence type="ECO:0000259" key="1">
    <source>
        <dbReference type="PROSITE" id="PS51186"/>
    </source>
</evidence>
<proteinExistence type="predicted"/>
<feature type="domain" description="N-acetyltransferase" evidence="1">
    <location>
        <begin position="99"/>
        <end position="228"/>
    </location>
</feature>
<organism evidence="2 3">
    <name type="scientific">Propioniciclava coleopterorum</name>
    <dbReference type="NCBI Taxonomy" id="2714937"/>
    <lineage>
        <taxon>Bacteria</taxon>
        <taxon>Bacillati</taxon>
        <taxon>Actinomycetota</taxon>
        <taxon>Actinomycetes</taxon>
        <taxon>Propionibacteriales</taxon>
        <taxon>Propionibacteriaceae</taxon>
        <taxon>Propioniciclava</taxon>
    </lineage>
</organism>
<dbReference type="PROSITE" id="PS51186">
    <property type="entry name" value="GNAT"/>
    <property type="match status" value="1"/>
</dbReference>
<protein>
    <recommendedName>
        <fullName evidence="1">N-acetyltransferase domain-containing protein</fullName>
    </recommendedName>
</protein>
<dbReference type="RefSeq" id="WP_166233923.1">
    <property type="nucleotide sequence ID" value="NZ_CP049865.1"/>
</dbReference>
<gene>
    <name evidence="2" type="ORF">G7070_11925</name>
</gene>
<dbReference type="Proteomes" id="UP000501058">
    <property type="component" value="Chromosome"/>
</dbReference>
<dbReference type="SUPFAM" id="SSF55729">
    <property type="entry name" value="Acyl-CoA N-acyltransferases (Nat)"/>
    <property type="match status" value="1"/>
</dbReference>
<keyword evidence="3" id="KW-1185">Reference proteome</keyword>
<reference evidence="2 3" key="1">
    <citation type="submission" date="2020-03" db="EMBL/GenBank/DDBJ databases">
        <title>Propioniciclava sp. nov., isolated from Hydrophilus acuminatus.</title>
        <authorList>
            <person name="Hyun D.-W."/>
            <person name="Bae J.-W."/>
        </authorList>
    </citation>
    <scope>NUCLEOTIDE SEQUENCE [LARGE SCALE GENOMIC DNA]</scope>
    <source>
        <strain evidence="2 3">HDW11</strain>
    </source>
</reference>
<dbReference type="Gene3D" id="3.40.630.30">
    <property type="match status" value="1"/>
</dbReference>
<dbReference type="Pfam" id="PF00583">
    <property type="entry name" value="Acetyltransf_1"/>
    <property type="match status" value="1"/>
</dbReference>
<dbReference type="CDD" id="cd04301">
    <property type="entry name" value="NAT_SF"/>
    <property type="match status" value="1"/>
</dbReference>
<sequence length="228" mass="23642">MLDDTRRRIDGHWARRFGMPVPGLSPVMVGSTGLHEDAALVLLLGDHAYVDAPRAHLDAVAATVGALPPGAVLDPASWGALASGPVLGPADHFWADRSTELRPDVGLLDAARRDELAAHVSATEWADAGFDRPVQASFGIVEDGEVVAASVVTPLWGWPLDVGVLVRPDARGQGHGRRVAQAALASAIGMSGFAGYRVERSNTASRAIALGLGLTPHGANLSVPLPVG</sequence>
<name>A0A6G7Y809_9ACTN</name>
<dbReference type="KEGG" id="prv:G7070_11925"/>
<evidence type="ECO:0000313" key="2">
    <source>
        <dbReference type="EMBL" id="QIK72849.1"/>
    </source>
</evidence>
<evidence type="ECO:0000313" key="3">
    <source>
        <dbReference type="Proteomes" id="UP000501058"/>
    </source>
</evidence>
<dbReference type="InterPro" id="IPR016181">
    <property type="entry name" value="Acyl_CoA_acyltransferase"/>
</dbReference>
<dbReference type="InterPro" id="IPR000182">
    <property type="entry name" value="GNAT_dom"/>
</dbReference>
<accession>A0A6G7Y809</accession>
<dbReference type="AlphaFoldDB" id="A0A6G7Y809"/>
<dbReference type="GO" id="GO:0016747">
    <property type="term" value="F:acyltransferase activity, transferring groups other than amino-acyl groups"/>
    <property type="evidence" value="ECO:0007669"/>
    <property type="project" value="InterPro"/>
</dbReference>